<keyword evidence="6" id="KW-0472">Membrane</keyword>
<dbReference type="PRINTS" id="PR00819">
    <property type="entry name" value="CBXCFQXSUPER"/>
</dbReference>
<reference evidence="8" key="1">
    <citation type="journal article" date="2020" name="Nature">
        <title>Giant virus diversity and host interactions through global metagenomics.</title>
        <authorList>
            <person name="Schulz F."/>
            <person name="Roux S."/>
            <person name="Paez-Espino D."/>
            <person name="Jungbluth S."/>
            <person name="Walsh D.A."/>
            <person name="Denef V.J."/>
            <person name="McMahon K.D."/>
            <person name="Konstantinidis K.T."/>
            <person name="Eloe-Fadrosh E.A."/>
            <person name="Kyrpides N.C."/>
            <person name="Woyke T."/>
        </authorList>
    </citation>
    <scope>NUCLEOTIDE SEQUENCE</scope>
    <source>
        <strain evidence="8">GVMAG-M-3300018080-19</strain>
    </source>
</reference>
<dbReference type="CDD" id="cd00009">
    <property type="entry name" value="AAA"/>
    <property type="match status" value="1"/>
</dbReference>
<evidence type="ECO:0000256" key="3">
    <source>
        <dbReference type="ARBA" id="ARBA00022840"/>
    </source>
</evidence>
<evidence type="ECO:0000256" key="4">
    <source>
        <dbReference type="SAM" id="Coils"/>
    </source>
</evidence>
<dbReference type="InterPro" id="IPR003959">
    <property type="entry name" value="ATPase_AAA_core"/>
</dbReference>
<feature type="domain" description="AAA+ ATPase" evidence="7">
    <location>
        <begin position="251"/>
        <end position="395"/>
    </location>
</feature>
<dbReference type="Pfam" id="PF00004">
    <property type="entry name" value="AAA"/>
    <property type="match status" value="1"/>
</dbReference>
<organism evidence="8">
    <name type="scientific">viral metagenome</name>
    <dbReference type="NCBI Taxonomy" id="1070528"/>
    <lineage>
        <taxon>unclassified sequences</taxon>
        <taxon>metagenomes</taxon>
        <taxon>organismal metagenomes</taxon>
    </lineage>
</organism>
<keyword evidence="2" id="KW-0547">Nucleotide-binding</keyword>
<evidence type="ECO:0000256" key="2">
    <source>
        <dbReference type="ARBA" id="ARBA00022741"/>
    </source>
</evidence>
<dbReference type="InterPro" id="IPR050773">
    <property type="entry name" value="CbxX/CfxQ_RuBisCO_ESX"/>
</dbReference>
<dbReference type="Gene3D" id="3.40.50.300">
    <property type="entry name" value="P-loop containing nucleotide triphosphate hydrolases"/>
    <property type="match status" value="1"/>
</dbReference>
<dbReference type="GO" id="GO:0005524">
    <property type="term" value="F:ATP binding"/>
    <property type="evidence" value="ECO:0007669"/>
    <property type="project" value="UniProtKB-KW"/>
</dbReference>
<evidence type="ECO:0000259" key="7">
    <source>
        <dbReference type="SMART" id="SM00382"/>
    </source>
</evidence>
<keyword evidence="3" id="KW-0067">ATP-binding</keyword>
<dbReference type="InterPro" id="IPR003593">
    <property type="entry name" value="AAA+_ATPase"/>
</dbReference>
<evidence type="ECO:0000256" key="6">
    <source>
        <dbReference type="SAM" id="Phobius"/>
    </source>
</evidence>
<proteinExistence type="inferred from homology"/>
<name>A0A6C0BMS2_9ZZZZ</name>
<feature type="region of interest" description="Disordered" evidence="5">
    <location>
        <begin position="491"/>
        <end position="517"/>
    </location>
</feature>
<keyword evidence="6" id="KW-1133">Transmembrane helix</keyword>
<keyword evidence="4" id="KW-0175">Coiled coil</keyword>
<feature type="transmembrane region" description="Helical" evidence="6">
    <location>
        <begin position="680"/>
        <end position="701"/>
    </location>
</feature>
<dbReference type="PANTHER" id="PTHR43392:SF2">
    <property type="entry name" value="AAA-TYPE ATPASE FAMILY PROTEIN _ ANKYRIN REPEAT FAMILY PROTEIN"/>
    <property type="match status" value="1"/>
</dbReference>
<evidence type="ECO:0000256" key="1">
    <source>
        <dbReference type="ARBA" id="ARBA00010378"/>
    </source>
</evidence>
<sequence>MATYRWSGNVLTREDKVGTRKTFEVPDSEEALVNLVNRLRRGQDGKRLMAAYRQLVSQKRLTYERKLIEITERWMKAQEEYYERVCKFQGAEIRYKYRYFDPEKDQISLYVATPLKQGVPADRYYAYQVYDTDLVQGTPPNRPQEPFEKCPYEGYKQQTDADTQWATTHPFKTIEAERDELKKQYITMRTIERELGMADNIFMINNVCWQLLNFYYKMTGAARLVIRNKMANLVTTFMNSPQEFYPGATGYNLNFVFLGPPGTGKTTTAVALGKVLMSLGLLTGNMSGKDVVTISTKKDYTAEYIGQTAIKTDKLLNDNLEKVLILDEAYTFGIPSADTFSQEAVDTIVGWLDKHYNEICFIAAGYKDEMERGFFGLNTGLRRRFKHTWTLTRYTPDDLRELLLNFLKTDSAKLGLSGRLLSNEAGEFIVRVISYAPDDLFSGQAGDMYKLSSSIIQHFQGQGTVGPAAMKDIFREDITVRHRDNERLNKWLDAGAQEPFEASPTRETKLPIPQTPPGLQEAKQVLEAAKELETKYAELSKQQDERYHELVSELKTQRNRQRYLLNLLETGTITEEQKQQLQQAKTDEQELVNNINQFKQRVRQEQSKITTKYKELSRQAAQTSKQQEQKIQQVQQTVTRQAQRLKEVEDALKHVDIKGLKQIAKKFNVTLTETGTRRDIIEALLGVGVVVSIMGMLATYFKHKGIALRQAQIMDYLTRETS</sequence>
<dbReference type="GO" id="GO:0016887">
    <property type="term" value="F:ATP hydrolysis activity"/>
    <property type="evidence" value="ECO:0007669"/>
    <property type="project" value="InterPro"/>
</dbReference>
<dbReference type="InterPro" id="IPR027417">
    <property type="entry name" value="P-loop_NTPase"/>
</dbReference>
<comment type="similarity">
    <text evidence="1">Belongs to the CbxX/CfxQ family.</text>
</comment>
<dbReference type="SUPFAM" id="SSF52540">
    <property type="entry name" value="P-loop containing nucleoside triphosphate hydrolases"/>
    <property type="match status" value="1"/>
</dbReference>
<protein>
    <recommendedName>
        <fullName evidence="7">AAA+ ATPase domain-containing protein</fullName>
    </recommendedName>
</protein>
<evidence type="ECO:0000313" key="8">
    <source>
        <dbReference type="EMBL" id="QHS93697.1"/>
    </source>
</evidence>
<accession>A0A6C0BMS2</accession>
<keyword evidence="6" id="KW-0812">Transmembrane</keyword>
<dbReference type="InterPro" id="IPR000641">
    <property type="entry name" value="CbxX/CfxQ"/>
</dbReference>
<dbReference type="SMART" id="SM00382">
    <property type="entry name" value="AAA"/>
    <property type="match status" value="1"/>
</dbReference>
<dbReference type="AlphaFoldDB" id="A0A6C0BMS2"/>
<dbReference type="PANTHER" id="PTHR43392">
    <property type="entry name" value="AAA-TYPE ATPASE FAMILY PROTEIN / ANKYRIN REPEAT FAMILY PROTEIN"/>
    <property type="match status" value="1"/>
</dbReference>
<evidence type="ECO:0000256" key="5">
    <source>
        <dbReference type="SAM" id="MobiDB-lite"/>
    </source>
</evidence>
<dbReference type="EMBL" id="MN739208">
    <property type="protein sequence ID" value="QHS93697.1"/>
    <property type="molecule type" value="Genomic_DNA"/>
</dbReference>
<feature type="coiled-coil region" evidence="4">
    <location>
        <begin position="574"/>
        <end position="651"/>
    </location>
</feature>